<dbReference type="SUPFAM" id="SSF53335">
    <property type="entry name" value="S-adenosyl-L-methionine-dependent methyltransferases"/>
    <property type="match status" value="1"/>
</dbReference>
<proteinExistence type="predicted"/>
<evidence type="ECO:0000313" key="1">
    <source>
        <dbReference type="EMBL" id="EIN04619.1"/>
    </source>
</evidence>
<dbReference type="CDD" id="cd02440">
    <property type="entry name" value="AdoMet_MTases"/>
    <property type="match status" value="1"/>
</dbReference>
<protein>
    <submittedName>
        <fullName evidence="1">S-adenosyl-L-methionine-dependent methyltransferase</fullName>
    </submittedName>
</protein>
<sequence length="291" mass="31136">MSSIPLDAAEIAPLSQVTAGSGLKIQLGQTEHRVNLVRQWDIKPGERVLELGCGQGDCTTVLAAAVGTSGHVTAVDPAPLDYGSPFTLGQAQSFISAGPLGPIITFVQDDPVAFLGKTEETWDVAVLAACTWYFSSPEAVRTTFRALSGRAKRICISEFALSASNPAAFPNVLAVLTQAALECRKMQSTSNVRTVLSPKAVKEIIGQAGLEVVEETVVETPEGMYDGRWEVGAVLSESFLEDIKAHVEDEKERSVVLALRDAVEASKKTLPEGTRIRTMDVWVATLKASEH</sequence>
<dbReference type="AlphaFoldDB" id="R7S439"/>
<dbReference type="GO" id="GO:0008168">
    <property type="term" value="F:methyltransferase activity"/>
    <property type="evidence" value="ECO:0007669"/>
    <property type="project" value="UniProtKB-KW"/>
</dbReference>
<keyword evidence="1" id="KW-0808">Transferase</keyword>
<dbReference type="HOGENOM" id="CLU_058846_1_0_1"/>
<dbReference type="GO" id="GO:0032259">
    <property type="term" value="P:methylation"/>
    <property type="evidence" value="ECO:0007669"/>
    <property type="project" value="UniProtKB-KW"/>
</dbReference>
<dbReference type="Pfam" id="PF13489">
    <property type="entry name" value="Methyltransf_23"/>
    <property type="match status" value="1"/>
</dbReference>
<dbReference type="GeneID" id="18878115"/>
<accession>R7S439</accession>
<dbReference type="RefSeq" id="XP_007388012.1">
    <property type="nucleotide sequence ID" value="XM_007387950.1"/>
</dbReference>
<keyword evidence="2" id="KW-1185">Reference proteome</keyword>
<dbReference type="EMBL" id="JH687553">
    <property type="protein sequence ID" value="EIN04619.1"/>
    <property type="molecule type" value="Genomic_DNA"/>
</dbReference>
<dbReference type="InterPro" id="IPR029063">
    <property type="entry name" value="SAM-dependent_MTases_sf"/>
</dbReference>
<organism evidence="1 2">
    <name type="scientific">Punctularia strigosozonata (strain HHB-11173)</name>
    <name type="common">White-rot fungus</name>
    <dbReference type="NCBI Taxonomy" id="741275"/>
    <lineage>
        <taxon>Eukaryota</taxon>
        <taxon>Fungi</taxon>
        <taxon>Dikarya</taxon>
        <taxon>Basidiomycota</taxon>
        <taxon>Agaricomycotina</taxon>
        <taxon>Agaricomycetes</taxon>
        <taxon>Corticiales</taxon>
        <taxon>Punctulariaceae</taxon>
        <taxon>Punctularia</taxon>
    </lineage>
</organism>
<name>R7S439_PUNST</name>
<dbReference type="Proteomes" id="UP000054196">
    <property type="component" value="Unassembled WGS sequence"/>
</dbReference>
<gene>
    <name evidence="1" type="ORF">PUNSTDRAFT_128196</name>
</gene>
<dbReference type="Gene3D" id="3.40.50.150">
    <property type="entry name" value="Vaccinia Virus protein VP39"/>
    <property type="match status" value="1"/>
</dbReference>
<dbReference type="OrthoDB" id="8300214at2759"/>
<dbReference type="KEGG" id="psq:PUNSTDRAFT_128196"/>
<evidence type="ECO:0000313" key="2">
    <source>
        <dbReference type="Proteomes" id="UP000054196"/>
    </source>
</evidence>
<keyword evidence="1" id="KW-0489">Methyltransferase</keyword>
<dbReference type="OMA" id="GKRITWV"/>
<reference evidence="2" key="1">
    <citation type="journal article" date="2012" name="Science">
        <title>The Paleozoic origin of enzymatic lignin decomposition reconstructed from 31 fungal genomes.</title>
        <authorList>
            <person name="Floudas D."/>
            <person name="Binder M."/>
            <person name="Riley R."/>
            <person name="Barry K."/>
            <person name="Blanchette R.A."/>
            <person name="Henrissat B."/>
            <person name="Martinez A.T."/>
            <person name="Otillar R."/>
            <person name="Spatafora J.W."/>
            <person name="Yadav J.S."/>
            <person name="Aerts A."/>
            <person name="Benoit I."/>
            <person name="Boyd A."/>
            <person name="Carlson A."/>
            <person name="Copeland A."/>
            <person name="Coutinho P.M."/>
            <person name="de Vries R.P."/>
            <person name="Ferreira P."/>
            <person name="Findley K."/>
            <person name="Foster B."/>
            <person name="Gaskell J."/>
            <person name="Glotzer D."/>
            <person name="Gorecki P."/>
            <person name="Heitman J."/>
            <person name="Hesse C."/>
            <person name="Hori C."/>
            <person name="Igarashi K."/>
            <person name="Jurgens J.A."/>
            <person name="Kallen N."/>
            <person name="Kersten P."/>
            <person name="Kohler A."/>
            <person name="Kuees U."/>
            <person name="Kumar T.K.A."/>
            <person name="Kuo A."/>
            <person name="LaButti K."/>
            <person name="Larrondo L.F."/>
            <person name="Lindquist E."/>
            <person name="Ling A."/>
            <person name="Lombard V."/>
            <person name="Lucas S."/>
            <person name="Lundell T."/>
            <person name="Martin R."/>
            <person name="McLaughlin D.J."/>
            <person name="Morgenstern I."/>
            <person name="Morin E."/>
            <person name="Murat C."/>
            <person name="Nagy L.G."/>
            <person name="Nolan M."/>
            <person name="Ohm R.A."/>
            <person name="Patyshakuliyeva A."/>
            <person name="Rokas A."/>
            <person name="Ruiz-Duenas F.J."/>
            <person name="Sabat G."/>
            <person name="Salamov A."/>
            <person name="Samejima M."/>
            <person name="Schmutz J."/>
            <person name="Slot J.C."/>
            <person name="St John F."/>
            <person name="Stenlid J."/>
            <person name="Sun H."/>
            <person name="Sun S."/>
            <person name="Syed K."/>
            <person name="Tsang A."/>
            <person name="Wiebenga A."/>
            <person name="Young D."/>
            <person name="Pisabarro A."/>
            <person name="Eastwood D.C."/>
            <person name="Martin F."/>
            <person name="Cullen D."/>
            <person name="Grigoriev I.V."/>
            <person name="Hibbett D.S."/>
        </authorList>
    </citation>
    <scope>NUCLEOTIDE SEQUENCE [LARGE SCALE GENOMIC DNA]</scope>
    <source>
        <strain evidence="2">HHB-11173 SS5</strain>
    </source>
</reference>
<dbReference type="eggNOG" id="ENOG502S50U">
    <property type="taxonomic scope" value="Eukaryota"/>
</dbReference>